<accession>A0A5J9T749</accession>
<comment type="caution">
    <text evidence="2">The sequence shown here is derived from an EMBL/GenBank/DDBJ whole genome shotgun (WGS) entry which is preliminary data.</text>
</comment>
<dbReference type="Gramene" id="TVU06808">
    <property type="protein sequence ID" value="TVU06808"/>
    <property type="gene ID" value="EJB05_46843"/>
</dbReference>
<keyword evidence="1" id="KW-0812">Transmembrane</keyword>
<evidence type="ECO:0000313" key="3">
    <source>
        <dbReference type="Proteomes" id="UP000324897"/>
    </source>
</evidence>
<organism evidence="2 3">
    <name type="scientific">Eragrostis curvula</name>
    <name type="common">weeping love grass</name>
    <dbReference type="NCBI Taxonomy" id="38414"/>
    <lineage>
        <taxon>Eukaryota</taxon>
        <taxon>Viridiplantae</taxon>
        <taxon>Streptophyta</taxon>
        <taxon>Embryophyta</taxon>
        <taxon>Tracheophyta</taxon>
        <taxon>Spermatophyta</taxon>
        <taxon>Magnoliopsida</taxon>
        <taxon>Liliopsida</taxon>
        <taxon>Poales</taxon>
        <taxon>Poaceae</taxon>
        <taxon>PACMAD clade</taxon>
        <taxon>Chloridoideae</taxon>
        <taxon>Eragrostideae</taxon>
        <taxon>Eragrostidinae</taxon>
        <taxon>Eragrostis</taxon>
    </lineage>
</organism>
<evidence type="ECO:0000256" key="1">
    <source>
        <dbReference type="SAM" id="Phobius"/>
    </source>
</evidence>
<name>A0A5J9T749_9POAL</name>
<dbReference type="Proteomes" id="UP000324897">
    <property type="component" value="Unassembled WGS sequence"/>
</dbReference>
<proteinExistence type="predicted"/>
<keyword evidence="1" id="KW-0472">Membrane</keyword>
<evidence type="ECO:0000313" key="2">
    <source>
        <dbReference type="EMBL" id="TVU06808.1"/>
    </source>
</evidence>
<keyword evidence="3" id="KW-1185">Reference proteome</keyword>
<dbReference type="EMBL" id="RWGY01000045">
    <property type="protein sequence ID" value="TVU06808.1"/>
    <property type="molecule type" value="Genomic_DNA"/>
</dbReference>
<sequence length="88" mass="10451">MIIPVKIAHLRKIPSVNFLAFLWETLKRFFPTFYLRRKESSFPEFIMDICFRRFMLTKSRYFLSLVPSKISFSTFATAFAILGRGFVI</sequence>
<protein>
    <submittedName>
        <fullName evidence="2">Uncharacterized protein</fullName>
    </submittedName>
</protein>
<dbReference type="AlphaFoldDB" id="A0A5J9T749"/>
<gene>
    <name evidence="2" type="ORF">EJB05_46843</name>
</gene>
<reference evidence="2 3" key="1">
    <citation type="journal article" date="2019" name="Sci. Rep.">
        <title>A high-quality genome of Eragrostis curvula grass provides insights into Poaceae evolution and supports new strategies to enhance forage quality.</title>
        <authorList>
            <person name="Carballo J."/>
            <person name="Santos B.A.C.M."/>
            <person name="Zappacosta D."/>
            <person name="Garbus I."/>
            <person name="Selva J.P."/>
            <person name="Gallo C.A."/>
            <person name="Diaz A."/>
            <person name="Albertini E."/>
            <person name="Caccamo M."/>
            <person name="Echenique V."/>
        </authorList>
    </citation>
    <scope>NUCLEOTIDE SEQUENCE [LARGE SCALE GENOMIC DNA]</scope>
    <source>
        <strain evidence="3">cv. Victoria</strain>
        <tissue evidence="2">Leaf</tissue>
    </source>
</reference>
<feature type="transmembrane region" description="Helical" evidence="1">
    <location>
        <begin position="61"/>
        <end position="82"/>
    </location>
</feature>
<keyword evidence="1" id="KW-1133">Transmembrane helix</keyword>
<feature type="non-terminal residue" evidence="2">
    <location>
        <position position="1"/>
    </location>
</feature>